<dbReference type="SUPFAM" id="SSF48264">
    <property type="entry name" value="Cytochrome P450"/>
    <property type="match status" value="1"/>
</dbReference>
<comment type="caution">
    <text evidence="1">The sequence shown here is derived from an EMBL/GenBank/DDBJ whole genome shotgun (WGS) entry which is preliminary data.</text>
</comment>
<evidence type="ECO:0000313" key="1">
    <source>
        <dbReference type="EMBL" id="KAL3841871.1"/>
    </source>
</evidence>
<organism evidence="1 2">
    <name type="scientific">Sinanodonta woodiana</name>
    <name type="common">Chinese pond mussel</name>
    <name type="synonym">Anodonta woodiana</name>
    <dbReference type="NCBI Taxonomy" id="1069815"/>
    <lineage>
        <taxon>Eukaryota</taxon>
        <taxon>Metazoa</taxon>
        <taxon>Spiralia</taxon>
        <taxon>Lophotrochozoa</taxon>
        <taxon>Mollusca</taxon>
        <taxon>Bivalvia</taxon>
        <taxon>Autobranchia</taxon>
        <taxon>Heteroconchia</taxon>
        <taxon>Palaeoheterodonta</taxon>
        <taxon>Unionida</taxon>
        <taxon>Unionoidea</taxon>
        <taxon>Unionidae</taxon>
        <taxon>Unioninae</taxon>
        <taxon>Sinanodonta</taxon>
    </lineage>
</organism>
<feature type="non-terminal residue" evidence="1">
    <location>
        <position position="107"/>
    </location>
</feature>
<dbReference type="Gene3D" id="1.10.630.10">
    <property type="entry name" value="Cytochrome P450"/>
    <property type="match status" value="1"/>
</dbReference>
<feature type="non-terminal residue" evidence="1">
    <location>
        <position position="1"/>
    </location>
</feature>
<reference evidence="1 2" key="1">
    <citation type="submission" date="2024-11" db="EMBL/GenBank/DDBJ databases">
        <title>Chromosome-level genome assembly of the freshwater bivalve Anodonta woodiana.</title>
        <authorList>
            <person name="Chen X."/>
        </authorList>
    </citation>
    <scope>NUCLEOTIDE SEQUENCE [LARGE SCALE GENOMIC DNA]</scope>
    <source>
        <strain evidence="1">MN2024</strain>
        <tissue evidence="1">Gills</tissue>
    </source>
</reference>
<dbReference type="Proteomes" id="UP001634394">
    <property type="component" value="Unassembled WGS sequence"/>
</dbReference>
<proteinExistence type="predicted"/>
<dbReference type="EMBL" id="JBJQND010000017">
    <property type="protein sequence ID" value="KAL3841871.1"/>
    <property type="molecule type" value="Genomic_DNA"/>
</dbReference>
<evidence type="ECO:0000313" key="2">
    <source>
        <dbReference type="Proteomes" id="UP001634394"/>
    </source>
</evidence>
<keyword evidence="2" id="KW-1185">Reference proteome</keyword>
<protein>
    <submittedName>
        <fullName evidence="1">Uncharacterized protein</fullName>
    </submittedName>
</protein>
<name>A0ABD3TYV6_SINWO</name>
<dbReference type="InterPro" id="IPR036396">
    <property type="entry name" value="Cyt_P450_sf"/>
</dbReference>
<sequence length="107" mass="11956">VASDNQVLPMDSIPGPRRIPLIGTIWQYFPGGRFHGMDLKSSMAALYKLYGPVVKESLPGGITVVHLFHPDDMQAVARVDGRAPTRHAFFMLSQYYKRNQLMPGLIT</sequence>
<gene>
    <name evidence="1" type="ORF">ACJMK2_019966</name>
</gene>
<accession>A0ABD3TYV6</accession>
<dbReference type="AlphaFoldDB" id="A0ABD3TYV6"/>